<reference evidence="1 2" key="1">
    <citation type="submission" date="2015-08" db="EMBL/GenBank/DDBJ databases">
        <title>Next Generation Sequencing and Analysis of the Genome of Puccinia sorghi L Schw, the Causal Agent of Maize Common Rust.</title>
        <authorList>
            <person name="Rochi L."/>
            <person name="Burguener G."/>
            <person name="Darino M."/>
            <person name="Turjanski A."/>
            <person name="Kreff E."/>
            <person name="Dieguez M.J."/>
            <person name="Sacco F."/>
        </authorList>
    </citation>
    <scope>NUCLEOTIDE SEQUENCE [LARGE SCALE GENOMIC DNA]</scope>
    <source>
        <strain evidence="1 2">RO10H11247</strain>
    </source>
</reference>
<dbReference type="VEuPathDB" id="FungiDB:VP01_3667g1"/>
<keyword evidence="2" id="KW-1185">Reference proteome</keyword>
<accession>A0A0L6UUJ0</accession>
<gene>
    <name evidence="1" type="ORF">VP01_3667g1</name>
</gene>
<organism evidence="1 2">
    <name type="scientific">Puccinia sorghi</name>
    <dbReference type="NCBI Taxonomy" id="27349"/>
    <lineage>
        <taxon>Eukaryota</taxon>
        <taxon>Fungi</taxon>
        <taxon>Dikarya</taxon>
        <taxon>Basidiomycota</taxon>
        <taxon>Pucciniomycotina</taxon>
        <taxon>Pucciniomycetes</taxon>
        <taxon>Pucciniales</taxon>
        <taxon>Pucciniaceae</taxon>
        <taxon>Puccinia</taxon>
    </lineage>
</organism>
<evidence type="ECO:0000313" key="1">
    <source>
        <dbReference type="EMBL" id="KNZ52164.1"/>
    </source>
</evidence>
<evidence type="ECO:0000313" key="2">
    <source>
        <dbReference type="Proteomes" id="UP000037035"/>
    </source>
</evidence>
<dbReference type="OrthoDB" id="2502485at2759"/>
<proteinExistence type="predicted"/>
<sequence length="262" mass="29478">MEFEEDPEQIHKGTVTSCRSSVYKSICQKCETPAEQWPSLAVAGETLQPSSLYIFKVEFTQGDTPRPGQGLVYCRSILNLPETKSSPQDPPMDLLFLLASVLFYLGACEAYLNGGTGEPCVGTIHLHTSEPICFIFVFFFCVDHTSSSLTLIRDKRWAFYTDNNNSQYHVAPSRSFSLIACAPSLTDFILRDLCRIVFASPVWRSTCTASKDEEANKKCLRMAEVLHERAFVEPSKTTELWNRAFSNFNRPSTTDALINQSR</sequence>
<protein>
    <submittedName>
        <fullName evidence="1">Uncharacterized protein</fullName>
    </submittedName>
</protein>
<dbReference type="Proteomes" id="UP000037035">
    <property type="component" value="Unassembled WGS sequence"/>
</dbReference>
<dbReference type="AlphaFoldDB" id="A0A0L6UUJ0"/>
<dbReference type="EMBL" id="LAVV01008687">
    <property type="protein sequence ID" value="KNZ52164.1"/>
    <property type="molecule type" value="Genomic_DNA"/>
</dbReference>
<name>A0A0L6UUJ0_9BASI</name>
<comment type="caution">
    <text evidence="1">The sequence shown here is derived from an EMBL/GenBank/DDBJ whole genome shotgun (WGS) entry which is preliminary data.</text>
</comment>